<accession>A0A2R6RJP0</accession>
<comment type="similarity">
    <text evidence="1">Belongs to the PC-esterase family. TBL subfamily.</text>
</comment>
<dbReference type="STRING" id="1590841.A0A2R6RJP0"/>
<dbReference type="Proteomes" id="UP000241394">
    <property type="component" value="Chromosome LG5"/>
</dbReference>
<proteinExistence type="inferred from homology"/>
<dbReference type="InterPro" id="IPR029962">
    <property type="entry name" value="TBL"/>
</dbReference>
<dbReference type="EMBL" id="NKQK01000005">
    <property type="protein sequence ID" value="PSS30237.1"/>
    <property type="molecule type" value="Genomic_DNA"/>
</dbReference>
<organism evidence="4 5">
    <name type="scientific">Actinidia chinensis var. chinensis</name>
    <name type="common">Chinese soft-hair kiwi</name>
    <dbReference type="NCBI Taxonomy" id="1590841"/>
    <lineage>
        <taxon>Eukaryota</taxon>
        <taxon>Viridiplantae</taxon>
        <taxon>Streptophyta</taxon>
        <taxon>Embryophyta</taxon>
        <taxon>Tracheophyta</taxon>
        <taxon>Spermatophyta</taxon>
        <taxon>Magnoliopsida</taxon>
        <taxon>eudicotyledons</taxon>
        <taxon>Gunneridae</taxon>
        <taxon>Pentapetalae</taxon>
        <taxon>asterids</taxon>
        <taxon>Ericales</taxon>
        <taxon>Actinidiaceae</taxon>
        <taxon>Actinidia</taxon>
    </lineage>
</organism>
<evidence type="ECO:0000256" key="2">
    <source>
        <dbReference type="SAM" id="MobiDB-lite"/>
    </source>
</evidence>
<feature type="region of interest" description="Disordered" evidence="2">
    <location>
        <begin position="34"/>
        <end position="53"/>
    </location>
</feature>
<sequence>MSSEAGLFSGFFEFNCDSLQLSDEHLKEFVDDEKTRAEAAEAKTNPRPDRGGNEVKEVVDVEDEDLPLGTIHMIGGLNDPSLENRVRSEIRIIRQMHEVLSVQPLPKRPRTTEVEKECITFFKVDLERVQHPHLDPLVVQLRIGGYDVKRILMDTDSSVEDERDSFHATPSHKVYHTQRRGGPIRRLDIEVLEDVGRNPEVKVIEELANIEAFAWTPYEMPGIDPAFIKHELNVQPDVRLVKQRGRRLVLEHVDVDKTIALVGDSLGRQQFQSLMCMVTGGEERPEVEDVGWKYGLVIPPGAIRPHGWAFWFPHTNTTILYYWSASLCGIEPINANDPGTNFAMHLDRPPDFLMRFLHQFDVMVLNTGTSLEPREDRKLAVIWNAKNLTVYSIAKWVDSQMSWHPRLKAFFRTISPRNFFNGDWNTGGSCDNTTPLAGGSEVTQDELSDPVVEGAAKGTRVKILDITAISQLRDDGHISCYSIKSSTGVQDCLHWCLPGIPDTWNELLCAQL</sequence>
<reference evidence="4 5" key="1">
    <citation type="submission" date="2017-07" db="EMBL/GenBank/DDBJ databases">
        <title>An improved, manually edited Actinidia chinensis var. chinensis (kiwifruit) genome highlights the challenges associated with draft genomes and gene prediction in plants.</title>
        <authorList>
            <person name="Pilkington S."/>
            <person name="Crowhurst R."/>
            <person name="Hilario E."/>
            <person name="Nardozza S."/>
            <person name="Fraser L."/>
            <person name="Peng Y."/>
            <person name="Gunaseelan K."/>
            <person name="Simpson R."/>
            <person name="Tahir J."/>
            <person name="Deroles S."/>
            <person name="Templeton K."/>
            <person name="Luo Z."/>
            <person name="Davy M."/>
            <person name="Cheng C."/>
            <person name="Mcneilage M."/>
            <person name="Scaglione D."/>
            <person name="Liu Y."/>
            <person name="Zhang Q."/>
            <person name="Datson P."/>
            <person name="De Silva N."/>
            <person name="Gardiner S."/>
            <person name="Bassett H."/>
            <person name="Chagne D."/>
            <person name="Mccallum J."/>
            <person name="Dzierzon H."/>
            <person name="Deng C."/>
            <person name="Wang Y.-Y."/>
            <person name="Barron N."/>
            <person name="Manako K."/>
            <person name="Bowen J."/>
            <person name="Foster T."/>
            <person name="Erridge Z."/>
            <person name="Tiffin H."/>
            <person name="Waite C."/>
            <person name="Davies K."/>
            <person name="Grierson E."/>
            <person name="Laing W."/>
            <person name="Kirk R."/>
            <person name="Chen X."/>
            <person name="Wood M."/>
            <person name="Montefiori M."/>
            <person name="Brummell D."/>
            <person name="Schwinn K."/>
            <person name="Catanach A."/>
            <person name="Fullerton C."/>
            <person name="Li D."/>
            <person name="Meiyalaghan S."/>
            <person name="Nieuwenhuizen N."/>
            <person name="Read N."/>
            <person name="Prakash R."/>
            <person name="Hunter D."/>
            <person name="Zhang H."/>
            <person name="Mckenzie M."/>
            <person name="Knabel M."/>
            <person name="Harris A."/>
            <person name="Allan A."/>
            <person name="Chen A."/>
            <person name="Janssen B."/>
            <person name="Plunkett B."/>
            <person name="Dwamena C."/>
            <person name="Voogd C."/>
            <person name="Leif D."/>
            <person name="Lafferty D."/>
            <person name="Souleyre E."/>
            <person name="Varkonyi-Gasic E."/>
            <person name="Gambi F."/>
            <person name="Hanley J."/>
            <person name="Yao J.-L."/>
            <person name="Cheung J."/>
            <person name="David K."/>
            <person name="Warren B."/>
            <person name="Marsh K."/>
            <person name="Snowden K."/>
            <person name="Lin-Wang K."/>
            <person name="Brian L."/>
            <person name="Martinez-Sanchez M."/>
            <person name="Wang M."/>
            <person name="Ileperuma N."/>
            <person name="Macnee N."/>
            <person name="Campin R."/>
            <person name="Mcatee P."/>
            <person name="Drummond R."/>
            <person name="Espley R."/>
            <person name="Ireland H."/>
            <person name="Wu R."/>
            <person name="Atkinson R."/>
            <person name="Karunairetnam S."/>
            <person name="Bulley S."/>
            <person name="Chunkath S."/>
            <person name="Hanley Z."/>
            <person name="Storey R."/>
            <person name="Thrimawithana A."/>
            <person name="Thomson S."/>
            <person name="David C."/>
            <person name="Testolin R."/>
        </authorList>
    </citation>
    <scope>NUCLEOTIDE SEQUENCE [LARGE SCALE GENOMIC DNA]</scope>
    <source>
        <strain evidence="5">cv. Red5</strain>
        <tissue evidence="4">Young leaf</tissue>
    </source>
</reference>
<dbReference type="Gramene" id="PSS30237">
    <property type="protein sequence ID" value="PSS30237"/>
    <property type="gene ID" value="CEY00_Acc05475"/>
</dbReference>
<dbReference type="InParanoid" id="A0A2R6RJP0"/>
<evidence type="ECO:0000256" key="1">
    <source>
        <dbReference type="ARBA" id="ARBA00007727"/>
    </source>
</evidence>
<gene>
    <name evidence="4" type="ORF">CEY00_Acc05475</name>
</gene>
<protein>
    <submittedName>
        <fullName evidence="4">Protein trichome birefringence-like</fullName>
    </submittedName>
</protein>
<keyword evidence="5" id="KW-1185">Reference proteome</keyword>
<name>A0A2R6RJP0_ACTCC</name>
<dbReference type="Pfam" id="PF13839">
    <property type="entry name" value="PC-Esterase"/>
    <property type="match status" value="1"/>
</dbReference>
<dbReference type="InterPro" id="IPR026057">
    <property type="entry name" value="TBL_C"/>
</dbReference>
<feature type="domain" description="Trichome birefringence-like C-terminal" evidence="3">
    <location>
        <begin position="256"/>
        <end position="510"/>
    </location>
</feature>
<dbReference type="GO" id="GO:0005794">
    <property type="term" value="C:Golgi apparatus"/>
    <property type="evidence" value="ECO:0007669"/>
    <property type="project" value="TreeGrafter"/>
</dbReference>
<dbReference type="AlphaFoldDB" id="A0A2R6RJP0"/>
<dbReference type="OrthoDB" id="630188at2759"/>
<reference evidence="5" key="2">
    <citation type="journal article" date="2018" name="BMC Genomics">
        <title>A manually annotated Actinidia chinensis var. chinensis (kiwifruit) genome highlights the challenges associated with draft genomes and gene prediction in plants.</title>
        <authorList>
            <person name="Pilkington S.M."/>
            <person name="Crowhurst R."/>
            <person name="Hilario E."/>
            <person name="Nardozza S."/>
            <person name="Fraser L."/>
            <person name="Peng Y."/>
            <person name="Gunaseelan K."/>
            <person name="Simpson R."/>
            <person name="Tahir J."/>
            <person name="Deroles S.C."/>
            <person name="Templeton K."/>
            <person name="Luo Z."/>
            <person name="Davy M."/>
            <person name="Cheng C."/>
            <person name="McNeilage M."/>
            <person name="Scaglione D."/>
            <person name="Liu Y."/>
            <person name="Zhang Q."/>
            <person name="Datson P."/>
            <person name="De Silva N."/>
            <person name="Gardiner S.E."/>
            <person name="Bassett H."/>
            <person name="Chagne D."/>
            <person name="McCallum J."/>
            <person name="Dzierzon H."/>
            <person name="Deng C."/>
            <person name="Wang Y.Y."/>
            <person name="Barron L."/>
            <person name="Manako K."/>
            <person name="Bowen J."/>
            <person name="Foster T.M."/>
            <person name="Erridge Z.A."/>
            <person name="Tiffin H."/>
            <person name="Waite C.N."/>
            <person name="Davies K.M."/>
            <person name="Grierson E.P."/>
            <person name="Laing W.A."/>
            <person name="Kirk R."/>
            <person name="Chen X."/>
            <person name="Wood M."/>
            <person name="Montefiori M."/>
            <person name="Brummell D.A."/>
            <person name="Schwinn K.E."/>
            <person name="Catanach A."/>
            <person name="Fullerton C."/>
            <person name="Li D."/>
            <person name="Meiyalaghan S."/>
            <person name="Nieuwenhuizen N."/>
            <person name="Read N."/>
            <person name="Prakash R."/>
            <person name="Hunter D."/>
            <person name="Zhang H."/>
            <person name="McKenzie M."/>
            <person name="Knabel M."/>
            <person name="Harris A."/>
            <person name="Allan A.C."/>
            <person name="Gleave A."/>
            <person name="Chen A."/>
            <person name="Janssen B.J."/>
            <person name="Plunkett B."/>
            <person name="Ampomah-Dwamena C."/>
            <person name="Voogd C."/>
            <person name="Leif D."/>
            <person name="Lafferty D."/>
            <person name="Souleyre E.J.F."/>
            <person name="Varkonyi-Gasic E."/>
            <person name="Gambi F."/>
            <person name="Hanley J."/>
            <person name="Yao J.L."/>
            <person name="Cheung J."/>
            <person name="David K.M."/>
            <person name="Warren B."/>
            <person name="Marsh K."/>
            <person name="Snowden K.C."/>
            <person name="Lin-Wang K."/>
            <person name="Brian L."/>
            <person name="Martinez-Sanchez M."/>
            <person name="Wang M."/>
            <person name="Ileperuma N."/>
            <person name="Macnee N."/>
            <person name="Campin R."/>
            <person name="McAtee P."/>
            <person name="Drummond R.S.M."/>
            <person name="Espley R.V."/>
            <person name="Ireland H.S."/>
            <person name="Wu R."/>
            <person name="Atkinson R.G."/>
            <person name="Karunairetnam S."/>
            <person name="Bulley S."/>
            <person name="Chunkath S."/>
            <person name="Hanley Z."/>
            <person name="Storey R."/>
            <person name="Thrimawithana A.H."/>
            <person name="Thomson S."/>
            <person name="David C."/>
            <person name="Testolin R."/>
            <person name="Huang H."/>
            <person name="Hellens R.P."/>
            <person name="Schaffer R.J."/>
        </authorList>
    </citation>
    <scope>NUCLEOTIDE SEQUENCE [LARGE SCALE GENOMIC DNA]</scope>
    <source>
        <strain evidence="5">cv. Red5</strain>
    </source>
</reference>
<evidence type="ECO:0000313" key="5">
    <source>
        <dbReference type="Proteomes" id="UP000241394"/>
    </source>
</evidence>
<dbReference type="PANTHER" id="PTHR32285:SF235">
    <property type="entry name" value="PROTEIN TRICHOME BIREFRINGENCE-LIKE 16"/>
    <property type="match status" value="1"/>
</dbReference>
<evidence type="ECO:0000259" key="3">
    <source>
        <dbReference type="Pfam" id="PF13839"/>
    </source>
</evidence>
<dbReference type="GO" id="GO:0016413">
    <property type="term" value="F:O-acetyltransferase activity"/>
    <property type="evidence" value="ECO:0007669"/>
    <property type="project" value="InterPro"/>
</dbReference>
<evidence type="ECO:0000313" key="4">
    <source>
        <dbReference type="EMBL" id="PSS30237.1"/>
    </source>
</evidence>
<dbReference type="PANTHER" id="PTHR32285">
    <property type="entry name" value="PROTEIN TRICHOME BIREFRINGENCE-LIKE 9-RELATED"/>
    <property type="match status" value="1"/>
</dbReference>
<comment type="caution">
    <text evidence="4">The sequence shown here is derived from an EMBL/GenBank/DDBJ whole genome shotgun (WGS) entry which is preliminary data.</text>
</comment>